<organism evidence="6 7">
    <name type="scientific">Rhodococcus erythropolis (strain PR4 / NBRC 100887)</name>
    <dbReference type="NCBI Taxonomy" id="234621"/>
    <lineage>
        <taxon>Bacteria</taxon>
        <taxon>Bacillati</taxon>
        <taxon>Actinomycetota</taxon>
        <taxon>Actinomycetes</taxon>
        <taxon>Mycobacteriales</taxon>
        <taxon>Nocardiaceae</taxon>
        <taxon>Rhodococcus</taxon>
        <taxon>Rhodococcus erythropolis group</taxon>
    </lineage>
</organism>
<dbReference type="SUPFAM" id="SSF46689">
    <property type="entry name" value="Homeodomain-like"/>
    <property type="match status" value="1"/>
</dbReference>
<accession>Q3L9C5</accession>
<reference evidence="7" key="1">
    <citation type="submission" date="2005-03" db="EMBL/GenBank/DDBJ databases">
        <title>Comparison of the complete genome sequences of Rhodococcus erythropolis PR4 and Rhodococcus opacus B4.</title>
        <authorList>
            <person name="Takarada H."/>
            <person name="Sekine M."/>
            <person name="Hosoyama A."/>
            <person name="Yamada R."/>
            <person name="Fujisawa T."/>
            <person name="Omata S."/>
            <person name="Shimizu A."/>
            <person name="Tsukatani N."/>
            <person name="Tanikawa S."/>
            <person name="Fujita N."/>
            <person name="Harayama S."/>
        </authorList>
    </citation>
    <scope>NUCLEOTIDE SEQUENCE [LARGE SCALE GENOMIC DNA]</scope>
    <source>
        <strain evidence="7">PR4 / NBRC 100887</strain>
        <plasmid evidence="7">pREL1</plasmid>
    </source>
</reference>
<dbReference type="Pfam" id="PF00440">
    <property type="entry name" value="TetR_N"/>
    <property type="match status" value="1"/>
</dbReference>
<feature type="DNA-binding region" description="H-T-H motif" evidence="4">
    <location>
        <begin position="35"/>
        <end position="54"/>
    </location>
</feature>
<evidence type="ECO:0000259" key="5">
    <source>
        <dbReference type="PROSITE" id="PS50977"/>
    </source>
</evidence>
<geneLocation type="plasmid" evidence="6 7">
    <name>pREL1</name>
</geneLocation>
<dbReference type="InterPro" id="IPR001647">
    <property type="entry name" value="HTH_TetR"/>
</dbReference>
<sequence>MVVEPVRVSFRLQLRAEALRAAQELAIEKGWEKVRFSEIATVIGVSRPTLYREFASKAALGDALVVRETHRFLDGIRKVLDANAADVPTAITAAVRYTLDEAVESPLLGVQLGRSDDLTRMGTGVLPLLATSTNMLKSATEELVTWIQTHLRGDRAADVVPAVDVWIRLTVSHLVLPGSMERCNQAVADQISLSVLRYLGLR</sequence>
<dbReference type="GO" id="GO:0003700">
    <property type="term" value="F:DNA-binding transcription factor activity"/>
    <property type="evidence" value="ECO:0007669"/>
    <property type="project" value="TreeGrafter"/>
</dbReference>
<dbReference type="AlphaFoldDB" id="Q3L9C5"/>
<keyword evidence="3" id="KW-0804">Transcription</keyword>
<dbReference type="PRINTS" id="PR00455">
    <property type="entry name" value="HTHTETR"/>
</dbReference>
<dbReference type="PANTHER" id="PTHR30055:SF234">
    <property type="entry name" value="HTH-TYPE TRANSCRIPTIONAL REGULATOR BETI"/>
    <property type="match status" value="1"/>
</dbReference>
<reference evidence="6 7" key="2">
    <citation type="journal article" date="2006" name="Environ. Microbiol.">
        <title>Sequence analysis of three plasmids harboured in Rhodococcus erythropolis strain PR4.</title>
        <authorList>
            <person name="Sekine M."/>
            <person name="Tanikawa S."/>
            <person name="Omata S."/>
            <person name="Saito M."/>
            <person name="Fujisawa T."/>
            <person name="Tsukatani N."/>
            <person name="Tajima T."/>
            <person name="Sekigawa T."/>
            <person name="Kosugi H."/>
            <person name="Matsuo Y."/>
            <person name="Nishiko R."/>
            <person name="Imamura K."/>
            <person name="Ito M."/>
            <person name="Narita H."/>
            <person name="Tago S."/>
            <person name="Fujita N."/>
            <person name="Harayama S."/>
        </authorList>
    </citation>
    <scope>NUCLEOTIDE SEQUENCE [LARGE SCALE GENOMIC DNA]</scope>
    <source>
        <strain evidence="7">PR4 / NBRC 100887</strain>
        <plasmid evidence="6 7">pREL1</plasmid>
    </source>
</reference>
<dbReference type="EMBL" id="AP008931">
    <property type="protein sequence ID" value="BAE46188.1"/>
    <property type="molecule type" value="Genomic_DNA"/>
</dbReference>
<dbReference type="HOGENOM" id="CLU_088557_1_0_11"/>
<dbReference type="Gene3D" id="1.10.357.10">
    <property type="entry name" value="Tetracycline Repressor, domain 2"/>
    <property type="match status" value="1"/>
</dbReference>
<name>Q3L9C5_RHOE4</name>
<feature type="domain" description="HTH tetR-type" evidence="5">
    <location>
        <begin position="12"/>
        <end position="72"/>
    </location>
</feature>
<dbReference type="Pfam" id="PF18556">
    <property type="entry name" value="TetR_C_35"/>
    <property type="match status" value="1"/>
</dbReference>
<gene>
    <name evidence="6" type="ordered locus">RER_pREL1-02450</name>
</gene>
<evidence type="ECO:0000256" key="4">
    <source>
        <dbReference type="PROSITE-ProRule" id="PRU00335"/>
    </source>
</evidence>
<dbReference type="InterPro" id="IPR050109">
    <property type="entry name" value="HTH-type_TetR-like_transc_reg"/>
</dbReference>
<dbReference type="InterPro" id="IPR009057">
    <property type="entry name" value="Homeodomain-like_sf"/>
</dbReference>
<keyword evidence="2 4" id="KW-0238">DNA-binding</keyword>
<evidence type="ECO:0000313" key="6">
    <source>
        <dbReference type="EMBL" id="BAE46188.1"/>
    </source>
</evidence>
<dbReference type="Proteomes" id="UP000002204">
    <property type="component" value="Plasmid pREL1"/>
</dbReference>
<dbReference type="PANTHER" id="PTHR30055">
    <property type="entry name" value="HTH-TYPE TRANSCRIPTIONAL REGULATOR RUTR"/>
    <property type="match status" value="1"/>
</dbReference>
<dbReference type="PROSITE" id="PS50977">
    <property type="entry name" value="HTH_TETR_2"/>
    <property type="match status" value="1"/>
</dbReference>
<evidence type="ECO:0000256" key="1">
    <source>
        <dbReference type="ARBA" id="ARBA00023015"/>
    </source>
</evidence>
<dbReference type="InterPro" id="IPR040611">
    <property type="entry name" value="AlkX_C"/>
</dbReference>
<evidence type="ECO:0000256" key="2">
    <source>
        <dbReference type="ARBA" id="ARBA00023125"/>
    </source>
</evidence>
<dbReference type="RefSeq" id="WP_011331552.1">
    <property type="nucleotide sequence ID" value="NC_007491.1"/>
</dbReference>
<dbReference type="GO" id="GO:0000976">
    <property type="term" value="F:transcription cis-regulatory region binding"/>
    <property type="evidence" value="ECO:0007669"/>
    <property type="project" value="TreeGrafter"/>
</dbReference>
<proteinExistence type="predicted"/>
<protein>
    <submittedName>
        <fullName evidence="6">Putative TetR family transcriptional regulator</fullName>
    </submittedName>
</protein>
<evidence type="ECO:0000256" key="3">
    <source>
        <dbReference type="ARBA" id="ARBA00023163"/>
    </source>
</evidence>
<evidence type="ECO:0000313" key="7">
    <source>
        <dbReference type="Proteomes" id="UP000002204"/>
    </source>
</evidence>
<dbReference type="KEGG" id="rer:RER_pREL1-02450"/>
<keyword evidence="6" id="KW-0614">Plasmid</keyword>
<keyword evidence="1" id="KW-0805">Transcription regulation</keyword>